<organism evidence="3 4">
    <name type="scientific">Nesterenkonia natronophila</name>
    <dbReference type="NCBI Taxonomy" id="2174932"/>
    <lineage>
        <taxon>Bacteria</taxon>
        <taxon>Bacillati</taxon>
        <taxon>Actinomycetota</taxon>
        <taxon>Actinomycetes</taxon>
        <taxon>Micrococcales</taxon>
        <taxon>Micrococcaceae</taxon>
        <taxon>Nesterenkonia</taxon>
    </lineage>
</organism>
<dbReference type="AlphaFoldDB" id="A0A3A4F3L6"/>
<dbReference type="PANTHER" id="PTHR43316:SF3">
    <property type="entry name" value="HALOACID DEHALOGENASE, TYPE II (AFU_ORTHOLOGUE AFUA_2G07750)-RELATED"/>
    <property type="match status" value="1"/>
</dbReference>
<proteinExistence type="inferred from homology"/>
<dbReference type="InterPro" id="IPR023214">
    <property type="entry name" value="HAD_sf"/>
</dbReference>
<dbReference type="Pfam" id="PF00702">
    <property type="entry name" value="Hydrolase"/>
    <property type="match status" value="1"/>
</dbReference>
<dbReference type="SFLD" id="SFLDS00003">
    <property type="entry name" value="Haloacid_Dehalogenase"/>
    <property type="match status" value="1"/>
</dbReference>
<dbReference type="NCBIfam" id="TIGR01428">
    <property type="entry name" value="HAD_type_II"/>
    <property type="match status" value="1"/>
</dbReference>
<dbReference type="Gene3D" id="3.40.50.1000">
    <property type="entry name" value="HAD superfamily/HAD-like"/>
    <property type="match status" value="1"/>
</dbReference>
<dbReference type="InterPro" id="IPR036412">
    <property type="entry name" value="HAD-like_sf"/>
</dbReference>
<evidence type="ECO:0000256" key="2">
    <source>
        <dbReference type="ARBA" id="ARBA00022801"/>
    </source>
</evidence>
<dbReference type="RefSeq" id="WP_119901986.1">
    <property type="nucleotide sequence ID" value="NZ_QYZP01000001.1"/>
</dbReference>
<dbReference type="InterPro" id="IPR023198">
    <property type="entry name" value="PGP-like_dom2"/>
</dbReference>
<comment type="caution">
    <text evidence="3">The sequence shown here is derived from an EMBL/GenBank/DDBJ whole genome shotgun (WGS) entry which is preliminary data.</text>
</comment>
<accession>A0A3A4F3L6</accession>
<evidence type="ECO:0000313" key="4">
    <source>
        <dbReference type="Proteomes" id="UP000266615"/>
    </source>
</evidence>
<dbReference type="Gene3D" id="1.10.150.240">
    <property type="entry name" value="Putative phosphatase, domain 2"/>
    <property type="match status" value="1"/>
</dbReference>
<dbReference type="EMBL" id="QYZP01000001">
    <property type="protein sequence ID" value="RJN32942.1"/>
    <property type="molecule type" value="Genomic_DNA"/>
</dbReference>
<evidence type="ECO:0000313" key="3">
    <source>
        <dbReference type="EMBL" id="RJN32942.1"/>
    </source>
</evidence>
<dbReference type="OrthoDB" id="3774052at2"/>
<dbReference type="InterPro" id="IPR006328">
    <property type="entry name" value="2-HAD"/>
</dbReference>
<name>A0A3A4F3L6_9MICC</name>
<reference evidence="3 4" key="1">
    <citation type="submission" date="2018-09" db="EMBL/GenBank/DDBJ databases">
        <title>Nesterenkonia natronophila sp. nov., an alkaliphilic actinobacteriume isolated from a soda lake, and emended description of the genus Nesterenkonia.</title>
        <authorList>
            <person name="Menes R.J."/>
            <person name="Iriarte A."/>
        </authorList>
    </citation>
    <scope>NUCLEOTIDE SEQUENCE [LARGE SCALE GENOMIC DNA]</scope>
    <source>
        <strain evidence="3 4">M8</strain>
    </source>
</reference>
<keyword evidence="4" id="KW-1185">Reference proteome</keyword>
<dbReference type="InterPro" id="IPR051540">
    <property type="entry name" value="S-2-haloacid_dehalogenase"/>
</dbReference>
<dbReference type="Proteomes" id="UP000266615">
    <property type="component" value="Unassembled WGS sequence"/>
</dbReference>
<dbReference type="GO" id="GO:0019120">
    <property type="term" value="F:hydrolase activity, acting on acid halide bonds, in C-halide compounds"/>
    <property type="evidence" value="ECO:0007669"/>
    <property type="project" value="InterPro"/>
</dbReference>
<dbReference type="PRINTS" id="PR00413">
    <property type="entry name" value="HADHALOGNASE"/>
</dbReference>
<evidence type="ECO:0000256" key="1">
    <source>
        <dbReference type="ARBA" id="ARBA00008106"/>
    </source>
</evidence>
<dbReference type="SFLD" id="SFLDG01129">
    <property type="entry name" value="C1.5:_HAD__Beta-PGM__Phosphata"/>
    <property type="match status" value="1"/>
</dbReference>
<protein>
    <submittedName>
        <fullName evidence="3">Haloacid dehalogenase type II</fullName>
    </submittedName>
</protein>
<comment type="similarity">
    <text evidence="1">Belongs to the HAD-like hydrolase superfamily. S-2-haloalkanoic acid dehalogenase family.</text>
</comment>
<dbReference type="CDD" id="cd02588">
    <property type="entry name" value="HAD_L2-DEX"/>
    <property type="match status" value="1"/>
</dbReference>
<dbReference type="InterPro" id="IPR006439">
    <property type="entry name" value="HAD-SF_hydro_IA"/>
</dbReference>
<keyword evidence="2" id="KW-0378">Hydrolase</keyword>
<sequence>MATPAVIVFDVNETLSDMAPLASRFADIGAPRHLARLWFAQLLRDGFALAATGENVGFADIGTEMLREVLQDVPLDRGIEDAVSHVMEGIGELGVHPDVPGGIQTLDSAGFRLVTLSNGAAQVAQTLFARAGIGENFERLLSVEQAPAWKPARSAYEHAARQCGVSAEEMMLVAVHPWDIHGAARAGLSTAWINRGDGRWPRYFAAPDITAGSVEELANMLTGHQDPGADEARR</sequence>
<gene>
    <name evidence="3" type="ORF">D3250_03805</name>
</gene>
<dbReference type="PANTHER" id="PTHR43316">
    <property type="entry name" value="HYDROLASE, HALOACID DELAHOGENASE-RELATED"/>
    <property type="match status" value="1"/>
</dbReference>
<dbReference type="SUPFAM" id="SSF56784">
    <property type="entry name" value="HAD-like"/>
    <property type="match status" value="1"/>
</dbReference>